<comment type="caution">
    <text evidence="1">The sequence shown here is derived from an EMBL/GenBank/DDBJ whole genome shotgun (WGS) entry which is preliminary data.</text>
</comment>
<evidence type="ECO:0000313" key="2">
    <source>
        <dbReference type="Proteomes" id="UP000289738"/>
    </source>
</evidence>
<organism evidence="1 2">
    <name type="scientific">Arachis hypogaea</name>
    <name type="common">Peanut</name>
    <dbReference type="NCBI Taxonomy" id="3818"/>
    <lineage>
        <taxon>Eukaryota</taxon>
        <taxon>Viridiplantae</taxon>
        <taxon>Streptophyta</taxon>
        <taxon>Embryophyta</taxon>
        <taxon>Tracheophyta</taxon>
        <taxon>Spermatophyta</taxon>
        <taxon>Magnoliopsida</taxon>
        <taxon>eudicotyledons</taxon>
        <taxon>Gunneridae</taxon>
        <taxon>Pentapetalae</taxon>
        <taxon>rosids</taxon>
        <taxon>fabids</taxon>
        <taxon>Fabales</taxon>
        <taxon>Fabaceae</taxon>
        <taxon>Papilionoideae</taxon>
        <taxon>50 kb inversion clade</taxon>
        <taxon>dalbergioids sensu lato</taxon>
        <taxon>Dalbergieae</taxon>
        <taxon>Pterocarpus clade</taxon>
        <taxon>Arachis</taxon>
    </lineage>
</organism>
<proteinExistence type="predicted"/>
<name>A0A445DV02_ARAHY</name>
<protein>
    <submittedName>
        <fullName evidence="1">Uncharacterized protein</fullName>
    </submittedName>
</protein>
<dbReference type="EMBL" id="SDMP01000003">
    <property type="protein sequence ID" value="RYR67000.1"/>
    <property type="molecule type" value="Genomic_DNA"/>
</dbReference>
<reference evidence="1 2" key="1">
    <citation type="submission" date="2019-01" db="EMBL/GenBank/DDBJ databases">
        <title>Sequencing of cultivated peanut Arachis hypogaea provides insights into genome evolution and oil improvement.</title>
        <authorList>
            <person name="Chen X."/>
        </authorList>
    </citation>
    <scope>NUCLEOTIDE SEQUENCE [LARGE SCALE GENOMIC DNA]</scope>
    <source>
        <strain evidence="2">cv. Fuhuasheng</strain>
        <tissue evidence="1">Leaves</tissue>
    </source>
</reference>
<sequence length="191" mass="21396">MSSSSGYLVISVYPLDLNAMQEKNLFSNSGEDNYNLDGGVEFWIGHRFKSRDAVCRVGGAYTCLALIMLQDHRQLDSSLICRVILPLIQSNPSISISVLQGVVRQNYHIKPSYRKICGDWEELYNKVPRLLQPLQSSCPGTMCEISVGRTMSGTSWCMIAACLIWYFGPYLPGGGFQVLQAVRLCRWNTSL</sequence>
<keyword evidence="2" id="KW-1185">Reference proteome</keyword>
<evidence type="ECO:0000313" key="1">
    <source>
        <dbReference type="EMBL" id="RYR67000.1"/>
    </source>
</evidence>
<dbReference type="Proteomes" id="UP000289738">
    <property type="component" value="Chromosome A03"/>
</dbReference>
<accession>A0A445DV02</accession>
<gene>
    <name evidence="1" type="ORF">Ahy_A03g013220</name>
</gene>
<dbReference type="AlphaFoldDB" id="A0A445DV02"/>